<gene>
    <name evidence="1" type="ORF">M1B34_28315</name>
</gene>
<evidence type="ECO:0008006" key="3">
    <source>
        <dbReference type="Google" id="ProtNLM"/>
    </source>
</evidence>
<sequence length="376" mass="43148">MFVYLDETEFGEGAFSGYASLITEERIGQDVIDEALENLRIDTDRFLMPQKAMDDRTLERGYFHAADDSKNAHSHLCSSINKHVTGNFKSHIFHARKHSFSDVEEIYNLASKLAVVGLFSKARELTFIFEGRNGLSVQALMEMWWPDLWKGLSQNCFLAPFVVKYYPDVKFEISDKSNPGSQVVDFMLWSSQRAAYAKDPKWYDRLHGWAKSSITTVDGGWDGHSITRIIPENLNLKRYDIEDVLRVTPLLGLDNDLPTILINVQKVINMSQSAPNKSHINHFITDVDFMVKNRRTQHGVDFIVKMADCFIKLFDNISLISSETPATEKTFWLMARKCMALTLRDELEARIHAIRLCDIRSDLIENHPELFEEGLS</sequence>
<comment type="caution">
    <text evidence="1">The sequence shown here is derived from an EMBL/GenBank/DDBJ whole genome shotgun (WGS) entry which is preliminary data.</text>
</comment>
<accession>A0A9X1Z337</accession>
<evidence type="ECO:0000313" key="2">
    <source>
        <dbReference type="Proteomes" id="UP001155059"/>
    </source>
</evidence>
<protein>
    <recommendedName>
        <fullName evidence="3">DUF3800 domain-containing protein</fullName>
    </recommendedName>
</protein>
<dbReference type="RefSeq" id="WP_268266871.1">
    <property type="nucleotide sequence ID" value="NZ_JALQCW010000087.1"/>
</dbReference>
<name>A0A9X1Z337_9PSED</name>
<evidence type="ECO:0000313" key="1">
    <source>
        <dbReference type="EMBL" id="MCK9801467.1"/>
    </source>
</evidence>
<organism evidence="1 2">
    <name type="scientific">Pseudomonas morbosilactucae</name>
    <dbReference type="NCBI Taxonomy" id="2938197"/>
    <lineage>
        <taxon>Bacteria</taxon>
        <taxon>Pseudomonadati</taxon>
        <taxon>Pseudomonadota</taxon>
        <taxon>Gammaproteobacteria</taxon>
        <taxon>Pseudomonadales</taxon>
        <taxon>Pseudomonadaceae</taxon>
        <taxon>Pseudomonas</taxon>
    </lineage>
</organism>
<reference evidence="1 2" key="2">
    <citation type="journal article" date="2023" name="Plant Pathol.">
        <title>Dismantling and reorganizing Pseudomonas marginalis sensu#lato.</title>
        <authorList>
            <person name="Sawada H."/>
            <person name="Fujikawa T."/>
            <person name="Satou M."/>
        </authorList>
    </citation>
    <scope>NUCLEOTIDE SEQUENCE [LARGE SCALE GENOMIC DNA]</scope>
    <source>
        <strain evidence="1 2">MAFF 302030</strain>
    </source>
</reference>
<reference evidence="1 2" key="1">
    <citation type="journal article" date="2022" name="Int. J. Syst. Evol. Microbiol.">
        <title>Pseudomonas aegrilactucae sp. nov. and Pseudomonas morbosilactucae sp. nov., pathogens causing bacterial rot of lettuce in Japan.</title>
        <authorList>
            <person name="Sawada H."/>
            <person name="Fujikawa T."/>
            <person name="Satou M."/>
        </authorList>
    </citation>
    <scope>NUCLEOTIDE SEQUENCE [LARGE SCALE GENOMIC DNA]</scope>
    <source>
        <strain evidence="1 2">MAFF 302030</strain>
    </source>
</reference>
<proteinExistence type="predicted"/>
<dbReference type="EMBL" id="JALQCW010000087">
    <property type="protein sequence ID" value="MCK9801467.1"/>
    <property type="molecule type" value="Genomic_DNA"/>
</dbReference>
<dbReference type="AlphaFoldDB" id="A0A9X1Z337"/>
<dbReference type="Proteomes" id="UP001155059">
    <property type="component" value="Unassembled WGS sequence"/>
</dbReference>